<protein>
    <submittedName>
        <fullName evidence="2">Uncharacterized protein</fullName>
    </submittedName>
</protein>
<evidence type="ECO:0000313" key="2">
    <source>
        <dbReference type="EMBL" id="KAJ5167619.1"/>
    </source>
</evidence>
<dbReference type="AlphaFoldDB" id="A0A9W9LN69"/>
<evidence type="ECO:0000313" key="3">
    <source>
        <dbReference type="Proteomes" id="UP001149163"/>
    </source>
</evidence>
<reference evidence="2" key="1">
    <citation type="submission" date="2022-11" db="EMBL/GenBank/DDBJ databases">
        <authorList>
            <person name="Petersen C."/>
        </authorList>
    </citation>
    <scope>NUCLEOTIDE SEQUENCE</scope>
    <source>
        <strain evidence="2">IBT 26290</strain>
    </source>
</reference>
<dbReference type="OrthoDB" id="5244622at2759"/>
<dbReference type="EMBL" id="JAPQKN010000002">
    <property type="protein sequence ID" value="KAJ5167619.1"/>
    <property type="molecule type" value="Genomic_DNA"/>
</dbReference>
<feature type="compositionally biased region" description="Polar residues" evidence="1">
    <location>
        <begin position="14"/>
        <end position="25"/>
    </location>
</feature>
<proteinExistence type="predicted"/>
<accession>A0A9W9LN69</accession>
<feature type="region of interest" description="Disordered" evidence="1">
    <location>
        <begin position="1"/>
        <end position="42"/>
    </location>
</feature>
<evidence type="ECO:0000256" key="1">
    <source>
        <dbReference type="SAM" id="MobiDB-lite"/>
    </source>
</evidence>
<reference evidence="2" key="2">
    <citation type="journal article" date="2023" name="IMA Fungus">
        <title>Comparative genomic study of the Penicillium genus elucidates a diverse pangenome and 15 lateral gene transfer events.</title>
        <authorList>
            <person name="Petersen C."/>
            <person name="Sorensen T."/>
            <person name="Nielsen M.R."/>
            <person name="Sondergaard T.E."/>
            <person name="Sorensen J.L."/>
            <person name="Fitzpatrick D.A."/>
            <person name="Frisvad J.C."/>
            <person name="Nielsen K.L."/>
        </authorList>
    </citation>
    <scope>NUCLEOTIDE SEQUENCE</scope>
    <source>
        <strain evidence="2">IBT 26290</strain>
    </source>
</reference>
<name>A0A9W9LN69_9EURO</name>
<comment type="caution">
    <text evidence="2">The sequence shown here is derived from an EMBL/GenBank/DDBJ whole genome shotgun (WGS) entry which is preliminary data.</text>
</comment>
<organism evidence="2 3">
    <name type="scientific">Penicillium canariense</name>
    <dbReference type="NCBI Taxonomy" id="189055"/>
    <lineage>
        <taxon>Eukaryota</taxon>
        <taxon>Fungi</taxon>
        <taxon>Dikarya</taxon>
        <taxon>Ascomycota</taxon>
        <taxon>Pezizomycotina</taxon>
        <taxon>Eurotiomycetes</taxon>
        <taxon>Eurotiomycetidae</taxon>
        <taxon>Eurotiales</taxon>
        <taxon>Aspergillaceae</taxon>
        <taxon>Penicillium</taxon>
    </lineage>
</organism>
<dbReference type="GeneID" id="81424514"/>
<dbReference type="RefSeq" id="XP_056544080.1">
    <property type="nucleotide sequence ID" value="XM_056685338.1"/>
</dbReference>
<gene>
    <name evidence="2" type="ORF">N7482_003213</name>
</gene>
<sequence length="356" mass="39090">MNEPRHSLKARPPDTSSLLDQSSDNFEFPPLQPLSHNNSFSKPSAFDEPIIRDGSPIDLGVGLNEAAGAGHAVDSRHVSSLLVQPSVSDHHVVPAIALCERGERLPKKTEPIPKKGNPRMGWLKWAIQDSSIFANQQEEIIAAQYGTHNKTFFSGVQDNSFFQWGLRYVPAASHDNVFRTVVIGNLPHACTLTQILPQIRGGPIFSASLLNTWTITGCPTALITFNHQKGALNFLRRVGRDGFYVGASAAQVQPVPTPTYLMTGDMETQINKLGRTRCLVVSSRRSGNLKKGIHRVLATSRLRNYVECFGERDPDGEVTIRFHSVKMAGVACTMLVNDERLRGAFVKTAPDPCSLV</sequence>
<keyword evidence="3" id="KW-1185">Reference proteome</keyword>
<dbReference type="Proteomes" id="UP001149163">
    <property type="component" value="Unassembled WGS sequence"/>
</dbReference>